<dbReference type="PANTHER" id="PTHR42695">
    <property type="entry name" value="GLUTAMINE AMIDOTRANSFERASE YLR126C-RELATED"/>
    <property type="match status" value="1"/>
</dbReference>
<dbReference type="GO" id="GO:0003922">
    <property type="term" value="F:GMP synthase (glutamine-hydrolyzing) activity"/>
    <property type="evidence" value="ECO:0007669"/>
    <property type="project" value="UniProtKB-EC"/>
</dbReference>
<name>A0AAF0ELD4_9BASI</name>
<gene>
    <name evidence="1" type="ORF">MNAN1_001643</name>
</gene>
<reference evidence="1" key="1">
    <citation type="submission" date="2023-03" db="EMBL/GenBank/DDBJ databases">
        <title>Mating type loci evolution in Malassezia.</title>
        <authorList>
            <person name="Coelho M.A."/>
        </authorList>
    </citation>
    <scope>NUCLEOTIDE SEQUENCE</scope>
    <source>
        <strain evidence="1">CBS 9557</strain>
    </source>
</reference>
<dbReference type="SUPFAM" id="SSF52317">
    <property type="entry name" value="Class I glutamine amidotransferase-like"/>
    <property type="match status" value="1"/>
</dbReference>
<dbReference type="Gene3D" id="3.40.50.880">
    <property type="match status" value="1"/>
</dbReference>
<dbReference type="AlphaFoldDB" id="A0AAF0ELD4"/>
<dbReference type="InterPro" id="IPR029062">
    <property type="entry name" value="Class_I_gatase-like"/>
</dbReference>
<dbReference type="Proteomes" id="UP001213623">
    <property type="component" value="Chromosome 3"/>
</dbReference>
<dbReference type="GO" id="GO:0005829">
    <property type="term" value="C:cytosol"/>
    <property type="evidence" value="ECO:0007669"/>
    <property type="project" value="TreeGrafter"/>
</dbReference>
<accession>A0AAF0ELD4</accession>
<evidence type="ECO:0000313" key="2">
    <source>
        <dbReference type="Proteomes" id="UP001213623"/>
    </source>
</evidence>
<organism evidence="1 2">
    <name type="scientific">Malassezia nana</name>
    <dbReference type="NCBI Taxonomy" id="180528"/>
    <lineage>
        <taxon>Eukaryota</taxon>
        <taxon>Fungi</taxon>
        <taxon>Dikarya</taxon>
        <taxon>Basidiomycota</taxon>
        <taxon>Ustilaginomycotina</taxon>
        <taxon>Malasseziomycetes</taxon>
        <taxon>Malasseziales</taxon>
        <taxon>Malasseziaceae</taxon>
        <taxon>Malassezia</taxon>
    </lineage>
</organism>
<dbReference type="EC" id="6.3.5.2" evidence="1"/>
<sequence>MAILVAGAPPKEVLEKYGGFEIMFRNCLAEAMANIPRHKWHPKVFLHLQAFNVLEAEFPDISQLDDGLWDAVIVTGSAASATTENVLWMDVLSKYLQHLVLEHPLVRMIGVGFGHQLIARTFGAKITHDLDHAEFGVTKFKLSPEGTEILSPFDKETEWALQQAHTDQVAEVPQPVEGDPWILLGGNESTPIQGLALRYPSEAPPVPSSVKTSSFVVFDVDDTVTNASGPMPVRGVHVLTLQGHPEFNNPVAQNVIQVLASEGVIDDKVCKQALEKARIPHQGLECGKIILGMLGIEPATVEVDLE</sequence>
<evidence type="ECO:0000313" key="1">
    <source>
        <dbReference type="EMBL" id="WFD26660.1"/>
    </source>
</evidence>
<dbReference type="InterPro" id="IPR044992">
    <property type="entry name" value="ChyE-like"/>
</dbReference>
<dbReference type="GO" id="GO:0005634">
    <property type="term" value="C:nucleus"/>
    <property type="evidence" value="ECO:0007669"/>
    <property type="project" value="TreeGrafter"/>
</dbReference>
<protein>
    <submittedName>
        <fullName evidence="1">GMP synthase (Glutamine-hydrolyzing)</fullName>
        <ecNumber evidence="1">6.3.5.2</ecNumber>
    </submittedName>
</protein>
<keyword evidence="2" id="KW-1185">Reference proteome</keyword>
<dbReference type="EMBL" id="CP119894">
    <property type="protein sequence ID" value="WFD26660.1"/>
    <property type="molecule type" value="Genomic_DNA"/>
</dbReference>
<dbReference type="PANTHER" id="PTHR42695:SF5">
    <property type="entry name" value="GLUTAMINE AMIDOTRANSFERASE YLR126C-RELATED"/>
    <property type="match status" value="1"/>
</dbReference>
<keyword evidence="1" id="KW-0436">Ligase</keyword>
<proteinExistence type="predicted"/>